<organism evidence="3 4">
    <name type="scientific">Acidocella aminolytica 101 = DSM 11237</name>
    <dbReference type="NCBI Taxonomy" id="1120923"/>
    <lineage>
        <taxon>Bacteria</taxon>
        <taxon>Pseudomonadati</taxon>
        <taxon>Pseudomonadota</taxon>
        <taxon>Alphaproteobacteria</taxon>
        <taxon>Acetobacterales</taxon>
        <taxon>Acidocellaceae</taxon>
        <taxon>Acidocella</taxon>
    </lineage>
</organism>
<reference evidence="3 4" key="1">
    <citation type="submission" date="2012-11" db="EMBL/GenBank/DDBJ databases">
        <title>Whole genome sequence of Acidocella aminolytica 101 = DSM 11237.</title>
        <authorList>
            <person name="Azuma Y."/>
            <person name="Higashiura N."/>
            <person name="Hirakawa H."/>
            <person name="Matsushita K."/>
        </authorList>
    </citation>
    <scope>NUCLEOTIDE SEQUENCE [LARGE SCALE GENOMIC DNA]</scope>
    <source>
        <strain evidence="4">101 / DSM 11237</strain>
    </source>
</reference>
<name>A0A0D6PDN8_9PROT</name>
<dbReference type="EMBL" id="BANC01000030">
    <property type="protein sequence ID" value="GAN79772.1"/>
    <property type="molecule type" value="Genomic_DNA"/>
</dbReference>
<evidence type="ECO:0000256" key="2">
    <source>
        <dbReference type="SAM" id="Phobius"/>
    </source>
</evidence>
<evidence type="ECO:0000313" key="4">
    <source>
        <dbReference type="Proteomes" id="UP000032668"/>
    </source>
</evidence>
<protein>
    <submittedName>
        <fullName evidence="3">Prophage transmembrane protein</fullName>
    </submittedName>
</protein>
<dbReference type="Proteomes" id="UP000032668">
    <property type="component" value="Unassembled WGS sequence"/>
</dbReference>
<gene>
    <name evidence="3" type="ORF">Aam_030_005</name>
</gene>
<keyword evidence="4" id="KW-1185">Reference proteome</keyword>
<comment type="caution">
    <text evidence="3">The sequence shown here is derived from an EMBL/GenBank/DDBJ whole genome shotgun (WGS) entry which is preliminary data.</text>
</comment>
<sequence length="650" mass="67550">MIDAYKIGVSIALTNGVSQVLHVIQRDVMGLKKSVDFTTGSLDRMKIAAAGFGAVMLGGGALTAMTKLVDKGQAFVQQQSAMKQAGMSQAQVAQATATAWRMTQTVMTSNATDNLKLLQDLKNTLGSMNEAVSVSNPMGRVVAVLGNLTGKPSEGEGYALAKFLDQSGRLVDPQTGEISPANMLKWARIAEGIAAATNARVDPRQMLNFQVGAKAAGSQLSEQGFLDFVPTLLANGGSKAGTWLGSLEAQMLGGIQFYSQSVRSFEGIGLLDPRKVHKGGGGRFAIGDGAWQQSDLLRHDPAKWVWDVLIPDLKKHGYKTIDQQVKFLQHTGLRQTVSGLLVELLRNETADKRDIKNVGTATSVDQYKIMQNTSPTAQLDAFNQAWNNLLTALGSPMVGTAYHMLDRVTAEINKLGAWAAAHPKDILAIEKMVAAIAGITVVMGSAAVVGAAVTALGALAAPTGLLALAAGIAALGDAFPKIPKWLIHMAEGAAVGGAAGATGGAFVGGVGAAPGAVVGSMVGAGVAGADEVGKWLAHVIIGAQTEQKAAPPAHWITKREKNGDLIFSAPPQPTAPPTISPTAPGVGFRPQYVPPAKDNSTTQVHTVIKLDGRVLARHVSEHQARAANRPPASGTAFDPSAAPLYPSSGS</sequence>
<dbReference type="RefSeq" id="WP_048878215.1">
    <property type="nucleotide sequence ID" value="NZ_BANC01000030.1"/>
</dbReference>
<dbReference type="OrthoDB" id="7257268at2"/>
<dbReference type="STRING" id="1120923.SAMN02746095_02960"/>
<accession>A0A0D6PDN8</accession>
<evidence type="ECO:0000313" key="3">
    <source>
        <dbReference type="EMBL" id="GAN79772.1"/>
    </source>
</evidence>
<feature type="transmembrane region" description="Helical" evidence="2">
    <location>
        <begin position="432"/>
        <end position="453"/>
    </location>
</feature>
<feature type="transmembrane region" description="Helical" evidence="2">
    <location>
        <begin position="47"/>
        <end position="69"/>
    </location>
</feature>
<keyword evidence="2" id="KW-1133">Transmembrane helix</keyword>
<dbReference type="AlphaFoldDB" id="A0A0D6PDN8"/>
<proteinExistence type="predicted"/>
<keyword evidence="2" id="KW-0472">Membrane</keyword>
<feature type="region of interest" description="Disordered" evidence="1">
    <location>
        <begin position="620"/>
        <end position="650"/>
    </location>
</feature>
<keyword evidence="2 3" id="KW-0812">Transmembrane</keyword>
<feature type="transmembrane region" description="Helical" evidence="2">
    <location>
        <begin position="459"/>
        <end position="479"/>
    </location>
</feature>
<evidence type="ECO:0000256" key="1">
    <source>
        <dbReference type="SAM" id="MobiDB-lite"/>
    </source>
</evidence>